<feature type="transmembrane region" description="Helical" evidence="5">
    <location>
        <begin position="171"/>
        <end position="190"/>
    </location>
</feature>
<feature type="transmembrane region" description="Helical" evidence="5">
    <location>
        <begin position="245"/>
        <end position="264"/>
    </location>
</feature>
<dbReference type="EMBL" id="CP022098">
    <property type="protein sequence ID" value="ATB44398.1"/>
    <property type="molecule type" value="Genomic_DNA"/>
</dbReference>
<organism evidence="7 8">
    <name type="scientific">Cystobacter fuscus</name>
    <dbReference type="NCBI Taxonomy" id="43"/>
    <lineage>
        <taxon>Bacteria</taxon>
        <taxon>Pseudomonadati</taxon>
        <taxon>Myxococcota</taxon>
        <taxon>Myxococcia</taxon>
        <taxon>Myxococcales</taxon>
        <taxon>Cystobacterineae</taxon>
        <taxon>Archangiaceae</taxon>
        <taxon>Cystobacter</taxon>
    </lineage>
</organism>
<feature type="transmembrane region" description="Helical" evidence="5">
    <location>
        <begin position="210"/>
        <end position="233"/>
    </location>
</feature>
<name>A0A250JL82_9BACT</name>
<dbReference type="PROSITE" id="PS50850">
    <property type="entry name" value="MFS"/>
    <property type="match status" value="1"/>
</dbReference>
<evidence type="ECO:0000256" key="3">
    <source>
        <dbReference type="ARBA" id="ARBA00022989"/>
    </source>
</evidence>
<dbReference type="KEGG" id="cfus:CYFUS_009885"/>
<dbReference type="CDD" id="cd17393">
    <property type="entry name" value="MFS_MosC_like"/>
    <property type="match status" value="1"/>
</dbReference>
<feature type="transmembrane region" description="Helical" evidence="5">
    <location>
        <begin position="331"/>
        <end position="348"/>
    </location>
</feature>
<dbReference type="InterPro" id="IPR036259">
    <property type="entry name" value="MFS_trans_sf"/>
</dbReference>
<dbReference type="InterPro" id="IPR011701">
    <property type="entry name" value="MFS"/>
</dbReference>
<sequence>MILQGTETGYPRHVHRMAAGALFFLQGVCFASWASRIPSIQQRLGLSEAALGLVLLALPAGSMAALPAAGWWVSRKGSALVALTALVVYAAGLVGLGFVGSLPVLLGVLFVFGFTGNVVNISVNTQAVGVEALYGRSVMASFHGLWSLAGFVAAGIGAGMIGAGVAPLPHFLGMGLFMLAVLAACSRFLLADAPDEGAGQRVFVMPDRELLGLGVMAFCCMICEGAMFDWSGVYFARVVGAEPDWVGAGYAAFMAMMASGRFLADELTRRFGLRRVFQTSGVLIALGLALAVLLPRLPTALAGFMLVGLGVSSVVPLVYGAAGRSRTMSPGAALAAVSSIGFLGFLVGPPLIGLVAGVATLRGSFTLIAMLGLGVAVLGSRRPA</sequence>
<evidence type="ECO:0000256" key="4">
    <source>
        <dbReference type="ARBA" id="ARBA00023136"/>
    </source>
</evidence>
<keyword evidence="4 5" id="KW-0472">Membrane</keyword>
<evidence type="ECO:0000256" key="2">
    <source>
        <dbReference type="ARBA" id="ARBA00022692"/>
    </source>
</evidence>
<feature type="transmembrane region" description="Helical" evidence="5">
    <location>
        <begin position="80"/>
        <end position="98"/>
    </location>
</feature>
<dbReference type="RefSeq" id="WP_232537273.1">
    <property type="nucleotide sequence ID" value="NZ_CP022098.1"/>
</dbReference>
<dbReference type="InterPro" id="IPR020846">
    <property type="entry name" value="MFS_dom"/>
</dbReference>
<feature type="transmembrane region" description="Helical" evidence="5">
    <location>
        <begin position="144"/>
        <end position="165"/>
    </location>
</feature>
<comment type="subcellular location">
    <subcellularLocation>
        <location evidence="1">Membrane</location>
        <topology evidence="1">Multi-pass membrane protein</topology>
    </subcellularLocation>
</comment>
<evidence type="ECO:0000256" key="1">
    <source>
        <dbReference type="ARBA" id="ARBA00004141"/>
    </source>
</evidence>
<evidence type="ECO:0000313" key="7">
    <source>
        <dbReference type="EMBL" id="ATB44398.1"/>
    </source>
</evidence>
<feature type="transmembrane region" description="Helical" evidence="5">
    <location>
        <begin position="354"/>
        <end position="378"/>
    </location>
</feature>
<evidence type="ECO:0000256" key="5">
    <source>
        <dbReference type="SAM" id="Phobius"/>
    </source>
</evidence>
<keyword evidence="3 5" id="KW-1133">Transmembrane helix</keyword>
<dbReference type="AlphaFoldDB" id="A0A250JL82"/>
<accession>A0A250JL82</accession>
<dbReference type="Pfam" id="PF07690">
    <property type="entry name" value="MFS_1"/>
    <property type="match status" value="1"/>
</dbReference>
<keyword evidence="2 5" id="KW-0812">Transmembrane</keyword>
<feature type="transmembrane region" description="Helical" evidence="5">
    <location>
        <begin position="276"/>
        <end position="294"/>
    </location>
</feature>
<feature type="transmembrane region" description="Helical" evidence="5">
    <location>
        <begin position="300"/>
        <end position="319"/>
    </location>
</feature>
<reference evidence="7 8" key="1">
    <citation type="submission" date="2017-06" db="EMBL/GenBank/DDBJ databases">
        <title>Sequencing and comparative analysis of myxobacterial genomes.</title>
        <authorList>
            <person name="Rupp O."/>
            <person name="Goesmann A."/>
            <person name="Sogaard-Andersen L."/>
        </authorList>
    </citation>
    <scope>NUCLEOTIDE SEQUENCE [LARGE SCALE GENOMIC DNA]</scope>
    <source>
        <strain evidence="7 8">DSM 52655</strain>
    </source>
</reference>
<proteinExistence type="predicted"/>
<dbReference type="GO" id="GO:0022857">
    <property type="term" value="F:transmembrane transporter activity"/>
    <property type="evidence" value="ECO:0007669"/>
    <property type="project" value="InterPro"/>
</dbReference>
<protein>
    <submittedName>
        <fullName evidence="7">MFS transporter</fullName>
    </submittedName>
</protein>
<dbReference type="PANTHER" id="PTHR23514:SF13">
    <property type="entry name" value="INNER MEMBRANE PROTEIN YBJJ"/>
    <property type="match status" value="1"/>
</dbReference>
<dbReference type="InterPro" id="IPR051788">
    <property type="entry name" value="MFS_Transporter"/>
</dbReference>
<dbReference type="Proteomes" id="UP000217257">
    <property type="component" value="Chromosome"/>
</dbReference>
<gene>
    <name evidence="7" type="ORF">CYFUS_009885</name>
</gene>
<feature type="transmembrane region" description="Helical" evidence="5">
    <location>
        <begin position="50"/>
        <end position="73"/>
    </location>
</feature>
<evidence type="ECO:0000259" key="6">
    <source>
        <dbReference type="PROSITE" id="PS50850"/>
    </source>
</evidence>
<dbReference type="GO" id="GO:0016020">
    <property type="term" value="C:membrane"/>
    <property type="evidence" value="ECO:0007669"/>
    <property type="project" value="UniProtKB-SubCell"/>
</dbReference>
<dbReference type="PANTHER" id="PTHR23514">
    <property type="entry name" value="BYPASS OF STOP CODON PROTEIN 6"/>
    <property type="match status" value="1"/>
</dbReference>
<evidence type="ECO:0000313" key="8">
    <source>
        <dbReference type="Proteomes" id="UP000217257"/>
    </source>
</evidence>
<dbReference type="Gene3D" id="1.20.1250.20">
    <property type="entry name" value="MFS general substrate transporter like domains"/>
    <property type="match status" value="2"/>
</dbReference>
<dbReference type="SUPFAM" id="SSF103473">
    <property type="entry name" value="MFS general substrate transporter"/>
    <property type="match status" value="1"/>
</dbReference>
<feature type="domain" description="Major facilitator superfamily (MFS) profile" evidence="6">
    <location>
        <begin position="209"/>
        <end position="384"/>
    </location>
</feature>
<feature type="transmembrane region" description="Helical" evidence="5">
    <location>
        <begin position="104"/>
        <end position="123"/>
    </location>
</feature>